<reference evidence="3" key="2">
    <citation type="journal article" date="2014" name="Nat. Commun.">
        <title>The cavefish genome reveals candidate genes for eye loss.</title>
        <authorList>
            <person name="McGaugh S.E."/>
            <person name="Gross J.B."/>
            <person name="Aken B."/>
            <person name="Blin M."/>
            <person name="Borowsky R."/>
            <person name="Chalopin D."/>
            <person name="Hinaux H."/>
            <person name="Jeffery W.R."/>
            <person name="Keene A."/>
            <person name="Ma L."/>
            <person name="Minx P."/>
            <person name="Murphy D."/>
            <person name="O'Quin K.E."/>
            <person name="Retaux S."/>
            <person name="Rohner N."/>
            <person name="Searle S.M."/>
            <person name="Stahl B.A."/>
            <person name="Tabin C."/>
            <person name="Volff J.N."/>
            <person name="Yoshizawa M."/>
            <person name="Warren W.C."/>
        </authorList>
    </citation>
    <scope>NUCLEOTIDE SEQUENCE [LARGE SCALE GENOMIC DNA]</scope>
    <source>
        <strain evidence="3">female</strain>
    </source>
</reference>
<dbReference type="Bgee" id="ENSAMXG00000036580">
    <property type="expression patterns" value="Expressed in testis and 6 other cell types or tissues"/>
</dbReference>
<protein>
    <submittedName>
        <fullName evidence="2">Sperm associated antigen 8</fullName>
    </submittedName>
</protein>
<dbReference type="Pfam" id="PF22584">
    <property type="entry name" value="CFAP143"/>
    <property type="match status" value="1"/>
</dbReference>
<dbReference type="InterPro" id="IPR026124">
    <property type="entry name" value="Sperm-assoc_Ag8"/>
</dbReference>
<dbReference type="AlphaFoldDB" id="A0A3B1IXJ0"/>
<evidence type="ECO:0000313" key="3">
    <source>
        <dbReference type="Proteomes" id="UP000018467"/>
    </source>
</evidence>
<dbReference type="GeneTree" id="ENSGT00640000091617"/>
<dbReference type="GO" id="GO:0005634">
    <property type="term" value="C:nucleus"/>
    <property type="evidence" value="ECO:0007669"/>
    <property type="project" value="TreeGrafter"/>
</dbReference>
<dbReference type="GO" id="GO:0045944">
    <property type="term" value="P:positive regulation of transcription by RNA polymerase II"/>
    <property type="evidence" value="ECO:0007669"/>
    <property type="project" value="TreeGrafter"/>
</dbReference>
<dbReference type="Ensembl" id="ENSAMXT00000046596.1">
    <property type="protein sequence ID" value="ENSAMXP00000034807.1"/>
    <property type="gene ID" value="ENSAMXG00000036580.1"/>
</dbReference>
<dbReference type="GO" id="GO:0005737">
    <property type="term" value="C:cytoplasm"/>
    <property type="evidence" value="ECO:0007669"/>
    <property type="project" value="TreeGrafter"/>
</dbReference>
<dbReference type="Proteomes" id="UP000018467">
    <property type="component" value="Unassembled WGS sequence"/>
</dbReference>
<reference evidence="3" key="1">
    <citation type="submission" date="2013-03" db="EMBL/GenBank/DDBJ databases">
        <authorList>
            <person name="Jeffery W."/>
            <person name="Warren W."/>
            <person name="Wilson R.K."/>
        </authorList>
    </citation>
    <scope>NUCLEOTIDE SEQUENCE</scope>
    <source>
        <strain evidence="3">female</strain>
    </source>
</reference>
<dbReference type="STRING" id="7994.ENSAMXP00000035600"/>
<dbReference type="PANTHER" id="PTHR15510:SF5">
    <property type="entry name" value="SPERM-ASSOCIATED ANTIGEN 8"/>
    <property type="match status" value="1"/>
</dbReference>
<evidence type="ECO:0000256" key="1">
    <source>
        <dbReference type="SAM" id="MobiDB-lite"/>
    </source>
</evidence>
<dbReference type="Ensembl" id="ENSAMXT00000043641.1">
    <property type="protein sequence ID" value="ENSAMXP00000035600.1"/>
    <property type="gene ID" value="ENSAMXG00000036580.1"/>
</dbReference>
<feature type="compositionally biased region" description="Polar residues" evidence="1">
    <location>
        <begin position="156"/>
        <end position="174"/>
    </location>
</feature>
<reference evidence="2" key="3">
    <citation type="submission" date="2025-05" db="UniProtKB">
        <authorList>
            <consortium name="Ensembl"/>
        </authorList>
    </citation>
    <scope>IDENTIFICATION</scope>
</reference>
<sequence>MNSSEVNVEKRAAGRSLLHNWLEERATELLDSSDSRSHINRHGHRGILTLDMTSKTQDETTVKATFTAPKGPGIRQKGLRAELLEKSLIKMISEQIHAELNPEPPAPELNSVTRADFTAGGFKPVRPAPSKERDYRSDQAITYWSENHQKIQGVTAVGTTQSPFKKNASFSTPISERLDDPMDFTL</sequence>
<dbReference type="GO" id="GO:0008017">
    <property type="term" value="F:microtubule binding"/>
    <property type="evidence" value="ECO:0007669"/>
    <property type="project" value="InterPro"/>
</dbReference>
<proteinExistence type="predicted"/>
<name>A0A3B1IXJ0_ASTMX</name>
<accession>A0A3B1IXJ0</accession>
<organism evidence="2 3">
    <name type="scientific">Astyanax mexicanus</name>
    <name type="common">Blind cave fish</name>
    <name type="synonym">Astyanax fasciatus mexicanus</name>
    <dbReference type="NCBI Taxonomy" id="7994"/>
    <lineage>
        <taxon>Eukaryota</taxon>
        <taxon>Metazoa</taxon>
        <taxon>Chordata</taxon>
        <taxon>Craniata</taxon>
        <taxon>Vertebrata</taxon>
        <taxon>Euteleostomi</taxon>
        <taxon>Actinopterygii</taxon>
        <taxon>Neopterygii</taxon>
        <taxon>Teleostei</taxon>
        <taxon>Ostariophysi</taxon>
        <taxon>Characiformes</taxon>
        <taxon>Characoidei</taxon>
        <taxon>Acestrorhamphidae</taxon>
        <taxon>Acestrorhamphinae</taxon>
        <taxon>Astyanax</taxon>
    </lineage>
</organism>
<evidence type="ECO:0000313" key="2">
    <source>
        <dbReference type="Ensembl" id="ENSAMXP00000034807.1"/>
    </source>
</evidence>
<dbReference type="PANTHER" id="PTHR15510">
    <property type="entry name" value="SPERM-ASSOCIATED ANTIGEN 8"/>
    <property type="match status" value="1"/>
</dbReference>
<feature type="region of interest" description="Disordered" evidence="1">
    <location>
        <begin position="156"/>
        <end position="186"/>
    </location>
</feature>
<keyword evidence="3" id="KW-1185">Reference proteome</keyword>